<dbReference type="GO" id="GO:0032259">
    <property type="term" value="P:methylation"/>
    <property type="evidence" value="ECO:0007669"/>
    <property type="project" value="UniProtKB-KW"/>
</dbReference>
<evidence type="ECO:0000313" key="2">
    <source>
        <dbReference type="EMBL" id="MFI7588168.1"/>
    </source>
</evidence>
<comment type="caution">
    <text evidence="2">The sequence shown here is derived from an EMBL/GenBank/DDBJ whole genome shotgun (WGS) entry which is preliminary data.</text>
</comment>
<dbReference type="Pfam" id="PF18096">
    <property type="entry name" value="Thump_like"/>
    <property type="match status" value="1"/>
</dbReference>
<organism evidence="2 3">
    <name type="scientific">Spongisporangium articulatum</name>
    <dbReference type="NCBI Taxonomy" id="3362603"/>
    <lineage>
        <taxon>Bacteria</taxon>
        <taxon>Bacillati</taxon>
        <taxon>Actinomycetota</taxon>
        <taxon>Actinomycetes</taxon>
        <taxon>Kineosporiales</taxon>
        <taxon>Kineosporiaceae</taxon>
        <taxon>Spongisporangium</taxon>
    </lineage>
</organism>
<protein>
    <submittedName>
        <fullName evidence="2">SAM-dependent methyltransferase</fullName>
    </submittedName>
</protein>
<gene>
    <name evidence="2" type="ORF">ACIB24_13955</name>
</gene>
<evidence type="ECO:0000313" key="3">
    <source>
        <dbReference type="Proteomes" id="UP001612915"/>
    </source>
</evidence>
<proteinExistence type="predicted"/>
<name>A0ABW8APX4_9ACTN</name>
<dbReference type="GO" id="GO:0008168">
    <property type="term" value="F:methyltransferase activity"/>
    <property type="evidence" value="ECO:0007669"/>
    <property type="project" value="UniProtKB-KW"/>
</dbReference>
<dbReference type="RefSeq" id="WP_398281248.1">
    <property type="nucleotide sequence ID" value="NZ_JBITLV010000004.1"/>
</dbReference>
<dbReference type="EMBL" id="JBITLV010000004">
    <property type="protein sequence ID" value="MFI7588168.1"/>
    <property type="molecule type" value="Genomic_DNA"/>
</dbReference>
<dbReference type="SUPFAM" id="SSF53335">
    <property type="entry name" value="S-adenosyl-L-methionine-dependent methyltransferases"/>
    <property type="match status" value="1"/>
</dbReference>
<dbReference type="CDD" id="cd02440">
    <property type="entry name" value="AdoMet_MTases"/>
    <property type="match status" value="1"/>
</dbReference>
<dbReference type="InterPro" id="IPR041497">
    <property type="entry name" value="Thump-like"/>
</dbReference>
<keyword evidence="3" id="KW-1185">Reference proteome</keyword>
<feature type="domain" description="THUMP-like" evidence="1">
    <location>
        <begin position="318"/>
        <end position="390"/>
    </location>
</feature>
<keyword evidence="2" id="KW-0489">Methyltransferase</keyword>
<evidence type="ECO:0000259" key="1">
    <source>
        <dbReference type="Pfam" id="PF18096"/>
    </source>
</evidence>
<dbReference type="Proteomes" id="UP001612915">
    <property type="component" value="Unassembled WGS sequence"/>
</dbReference>
<keyword evidence="2" id="KW-0808">Transferase</keyword>
<sequence length="400" mass="42095">MDQQAVATLLTPEGWALLESLPPYDEHGAMALGEQLRRAGHAPELVSAALTQSRLRAAGERKFGPFAAGMLFTPAGLEQATRLPVAARHAARFATAGATRVADLGCGIGGDAMALAGLELGVLAVERDELTAAVATVNLRHWAEAEVRHGDATTTDLGDLQAAFLDPARRTSSGKRLLDPRAGSPPLSFALELAATMAAVGVKTAPGIPHHLLPDGCEAQWISVDGDVVEAGLWFGLAARPGVRRCALVLSDAGAAEVTDADMPVAVPGEVGAYVYEPDGAVIRAGLVAQVAVQVQGRLLDRSIAFVTADRYVETPLATCFAVEEVFPFGLKSLRTWLRDRGVGRLTIKKRGTAVDPDQLRKQLRLQGDNEATIILTRVSGRQSVLVVRPLRRAGAGVPA</sequence>
<accession>A0ABW8APX4</accession>
<dbReference type="Gene3D" id="3.40.50.150">
    <property type="entry name" value="Vaccinia Virus protein VP39"/>
    <property type="match status" value="1"/>
</dbReference>
<dbReference type="InterPro" id="IPR029063">
    <property type="entry name" value="SAM-dependent_MTases_sf"/>
</dbReference>
<reference evidence="2 3" key="1">
    <citation type="submission" date="2024-10" db="EMBL/GenBank/DDBJ databases">
        <title>The Natural Products Discovery Center: Release of the First 8490 Sequenced Strains for Exploring Actinobacteria Biosynthetic Diversity.</title>
        <authorList>
            <person name="Kalkreuter E."/>
            <person name="Kautsar S.A."/>
            <person name="Yang D."/>
            <person name="Bader C.D."/>
            <person name="Teijaro C.N."/>
            <person name="Fluegel L."/>
            <person name="Davis C.M."/>
            <person name="Simpson J.R."/>
            <person name="Lauterbach L."/>
            <person name="Steele A.D."/>
            <person name="Gui C."/>
            <person name="Meng S."/>
            <person name="Li G."/>
            <person name="Viehrig K."/>
            <person name="Ye F."/>
            <person name="Su P."/>
            <person name="Kiefer A.F."/>
            <person name="Nichols A."/>
            <person name="Cepeda A.J."/>
            <person name="Yan W."/>
            <person name="Fan B."/>
            <person name="Jiang Y."/>
            <person name="Adhikari A."/>
            <person name="Zheng C.-J."/>
            <person name="Schuster L."/>
            <person name="Cowan T.M."/>
            <person name="Smanski M.J."/>
            <person name="Chevrette M.G."/>
            <person name="De Carvalho L.P.S."/>
            <person name="Shen B."/>
        </authorList>
    </citation>
    <scope>NUCLEOTIDE SEQUENCE [LARGE SCALE GENOMIC DNA]</scope>
    <source>
        <strain evidence="2 3">NPDC049639</strain>
    </source>
</reference>